<dbReference type="PROSITE" id="PS50041">
    <property type="entry name" value="C_TYPE_LECTIN_2"/>
    <property type="match status" value="6"/>
</dbReference>
<dbReference type="InterPro" id="IPR001304">
    <property type="entry name" value="C-type_lectin-like"/>
</dbReference>
<dbReference type="Gene3D" id="2.60.120.290">
    <property type="entry name" value="Spermadhesin, CUB domain"/>
    <property type="match status" value="4"/>
</dbReference>
<dbReference type="PANTHER" id="PTHR22991:SF40">
    <property type="entry name" value="PROTEIN CBG13490"/>
    <property type="match status" value="1"/>
</dbReference>
<dbReference type="SMART" id="SM00034">
    <property type="entry name" value="CLECT"/>
    <property type="match status" value="8"/>
</dbReference>
<feature type="domain" description="C-type lectin" evidence="4">
    <location>
        <begin position="1350"/>
        <end position="1434"/>
    </location>
</feature>
<evidence type="ECO:0000259" key="4">
    <source>
        <dbReference type="PROSITE" id="PS50041"/>
    </source>
</evidence>
<dbReference type="Pfam" id="PF00059">
    <property type="entry name" value="Lectin_C"/>
    <property type="match status" value="6"/>
</dbReference>
<dbReference type="InterPro" id="IPR016186">
    <property type="entry name" value="C-type_lectin-like/link_sf"/>
</dbReference>
<dbReference type="PANTHER" id="PTHR22991">
    <property type="entry name" value="PROTEIN CBG13490"/>
    <property type="match status" value="1"/>
</dbReference>
<evidence type="ECO:0000256" key="2">
    <source>
        <dbReference type="PROSITE-ProRule" id="PRU00059"/>
    </source>
</evidence>
<feature type="domain" description="C-type lectin" evidence="4">
    <location>
        <begin position="1051"/>
        <end position="1168"/>
    </location>
</feature>
<keyword evidence="6" id="KW-1185">Reference proteome</keyword>
<sequence length="2118" mass="233933">MKDLEVVETIKTRLSFFRNCRLFKSSVHRFKNGLLILGFLVEGRRSDCLAMDTLSTSGQWMNMNCSASLAAACAGQENPKPVCSPGPWVEGQTIFSPGYPYDASVPCDYFLTSSLLMKGREWRWSDFEIHQILLLEANSCCDRLILTDDVLVGKIVANLTGEISDKTYTTSTSNLMRVSWQPNGGVNVRGMMNLSLVHALPGSNWGLYATMTMHFDDSIDPVIAKCAEIQGTPVIIHDEEHNTYYQMRVADSHHLAIFDIYCTTQLQQPTSPDFGCYDFEEDNEDGICYQVDANIESFKDAQKLCGQYGANLASIHNLQENSFIRRLAVSAGAVNGVFLGATKSGKGDSFGWTDGTTWDYSNFYPGFPVEDRGDCLAMDTLSTSGQWMNMDCSASLAAACARKENPKPVCTSGPWAEGQTIFSPGYPYDASVPCDYFLTVADGKRVQVEILLLEANTCCDRLILTDDVLGGKIVANLTGEISDKTYTTSSSNLMRVSWQPNGGVNVRGMMVDTVQCSCPPGFELASQGECRGVTARTVVVYTDDALNTVKAYCDTVNGQVPIIHNEEQNSYWLSQQNDRFLLGLKCNSSTKKWEWMDGTDVDFKPEKYSQVSGHSKTTTDVYCTTQLQQPIPANDGCQNFEDDEEDGVCYHATLQILIMKTTTLLQEAVENWQVAQMSCRNFGGNLASIHSLKENSFVRRLAVSKGAVNGLFLGASVSGKGNSFAWIDGSEWDYDYFYPYFPLEGQGDCVAMDTLAPAGERINKNCSASLAFACVRQRNTKSVCPSGPFKEGQIITSPGFPFDASTPCEFILTVSPGKNIEVEIHVLEANSCCDRVILTDDFVGGNIIANLTGEISDKTYTTSTSNLMRVSWQPNGGVNVRGMMMTFREIAHCACPDGFDLVSNGECRGKLKTMDIFWDTWMATTITECAAIQAQPIIIHNEEQQSYWASVAGQSSTKHNNVILGLVCNSTTKQWTWSDGSRLDYKPPNYTSDLDKNCCDGCTWVVEPGNFWGYACGHSGTMNRDIFCTKQLQQVDPDANEGCLYFDSDSDDGVCYQVGENADTWQDAQLNCKKLGANLASIHNTQENSFLRRLAVSNGAVNGLFLGGTYSGKGDNMGWIDGSVWDYENFSPGFPKAGFGECLAMDTFSTAGQWVNIDCGAKLPVACIRNELTIVVPNATCSSNTWKEGQIITSPGFPFSASMPCDFYLTVDSGKRVEVEIILLEANSCCDNLFLFDGYLGGSLLANVTGQVSNVTYTTTSSNIMRVVWEPNGGVNVLGLVMTFRVLPEQTKNLYNGQSQISETITVEEVDLEAALNYSCPAGFNLVRAGQCISYGQPFQTRSEDLVQRASKTCIDMGGQLIVIHDNEDQLYWIAQYKTNEILLGLACNSASSKWEWVDGSLVDYKPHSYYDGTLDKSCVKNCAWTLLPTGKWEIRCGEHDYLTVNLYCTAQLTPPPVPSGDGCEDFEVDNDDGVCYQVFPTIIIKWKYAQLLCQSVGANLASIHNSNENAFVRELAVSKGAVNGVFLGANRSIALPHFQWNDRTGWVYENFYPGFPQPDFGDYLVMDVPTGQWMNMNCGSEMPFTCIREKRSLPPPSCRSESYERAGMISSPGYPFNASMPCDYFLKVDAGRKIITLEANSCCDYLTLYDGYVSGKVIANLTDVVRDETFTTTSTNFMRVSWKPNPGKYGFLESYWDEQEKVAMMKCMELGAMPVIIHNDEQQKYWQLHVDRKGDEFVLGIVCNTATMRWEWADGSQIDYRPPQHDPNLERNCITDASWRQQLNEAGHIDDGYTDIFCIKNLMQPIPSAEGCDSFADDSTDGVCYQIGGIAMSWPDAQKICRGVGANVASIHTVSENSFVRRLAVSKGAVNGVFLGATTVGKGNDFGWIDGTAWDYENFYPGFPVAGAGDCIAMDTSSTTGQWQNFDCSSTSLPVACIREQKPVVEPMCAGPWNEGDIIILLEANTCCDSLVIYNGNLSGNVIANLTGEKMNATYTSSSNSMKVSWQPMGGVNVRGVMENEMINHIANSMDELKERDMNLVLDLNCKNSTSRLEWADGSSLSYLPDSRLEVDFDCVHAKRTLFSKPRDGQWYHVLTDYNMGWTFTESDQILGGGRDL</sequence>
<accession>A0A8R1U8R8</accession>
<dbReference type="PROSITE" id="PS00615">
    <property type="entry name" value="C_TYPE_LECTIN_1"/>
    <property type="match status" value="4"/>
</dbReference>
<evidence type="ECO:0000313" key="6">
    <source>
        <dbReference type="Proteomes" id="UP000005239"/>
    </source>
</evidence>
<dbReference type="InterPro" id="IPR016187">
    <property type="entry name" value="CTDL_fold"/>
</dbReference>
<dbReference type="InterPro" id="IPR035914">
    <property type="entry name" value="Sperma_CUB_dom_sf"/>
</dbReference>
<dbReference type="Gene3D" id="3.10.100.10">
    <property type="entry name" value="Mannose-Binding Protein A, subunit A"/>
    <property type="match status" value="9"/>
</dbReference>
<dbReference type="InterPro" id="IPR000859">
    <property type="entry name" value="CUB_dom"/>
</dbReference>
<organism evidence="5 6">
    <name type="scientific">Pristionchus pacificus</name>
    <name type="common">Parasitic nematode worm</name>
    <dbReference type="NCBI Taxonomy" id="54126"/>
    <lineage>
        <taxon>Eukaryota</taxon>
        <taxon>Metazoa</taxon>
        <taxon>Ecdysozoa</taxon>
        <taxon>Nematoda</taxon>
        <taxon>Chromadorea</taxon>
        <taxon>Rhabditida</taxon>
        <taxon>Rhabditina</taxon>
        <taxon>Diplogasteromorpha</taxon>
        <taxon>Diplogasteroidea</taxon>
        <taxon>Neodiplogasteridae</taxon>
        <taxon>Pristionchus</taxon>
    </lineage>
</organism>
<feature type="domain" description="CUB" evidence="3">
    <location>
        <begin position="1599"/>
        <end position="1699"/>
    </location>
</feature>
<dbReference type="SMART" id="SM00042">
    <property type="entry name" value="CUB"/>
    <property type="match status" value="4"/>
</dbReference>
<feature type="domain" description="CUB" evidence="3">
    <location>
        <begin position="392"/>
        <end position="516"/>
    </location>
</feature>
<evidence type="ECO:0000313" key="5">
    <source>
        <dbReference type="EnsemblMetazoa" id="PPA10019.1"/>
    </source>
</evidence>
<dbReference type="InterPro" id="IPR050976">
    <property type="entry name" value="Snaclec"/>
</dbReference>
<evidence type="ECO:0000259" key="3">
    <source>
        <dbReference type="PROSITE" id="PS01180"/>
    </source>
</evidence>
<feature type="domain" description="C-type lectin" evidence="4">
    <location>
        <begin position="1472"/>
        <end position="1588"/>
    </location>
</feature>
<feature type="domain" description="C-type lectin" evidence="4">
    <location>
        <begin position="1821"/>
        <end position="1930"/>
    </location>
</feature>
<feature type="domain" description="C-type lectin" evidence="4">
    <location>
        <begin position="284"/>
        <end position="401"/>
    </location>
</feature>
<dbReference type="CDD" id="cd00037">
    <property type="entry name" value="CLECT"/>
    <property type="match status" value="8"/>
</dbReference>
<protein>
    <recommendedName>
        <fullName evidence="7">CUB domain-containing protein</fullName>
    </recommendedName>
</protein>
<gene>
    <name evidence="5" type="primary">WBGene00099573</name>
</gene>
<reference evidence="5" key="2">
    <citation type="submission" date="2022-06" db="UniProtKB">
        <authorList>
            <consortium name="EnsemblMetazoa"/>
        </authorList>
    </citation>
    <scope>IDENTIFICATION</scope>
    <source>
        <strain evidence="5">PS312</strain>
    </source>
</reference>
<dbReference type="SUPFAM" id="SSF49854">
    <property type="entry name" value="Spermadhesin, CUB domain"/>
    <property type="match status" value="4"/>
</dbReference>
<dbReference type="EnsemblMetazoa" id="PPA10019.1">
    <property type="protein sequence ID" value="PPA10019.1"/>
    <property type="gene ID" value="WBGene00099573"/>
</dbReference>
<name>A0A8R1U8R8_PRIPA</name>
<dbReference type="InterPro" id="IPR018378">
    <property type="entry name" value="C-type_lectin_CS"/>
</dbReference>
<dbReference type="Proteomes" id="UP000005239">
    <property type="component" value="Unassembled WGS sequence"/>
</dbReference>
<dbReference type="SUPFAM" id="SSF56436">
    <property type="entry name" value="C-type lectin-like"/>
    <property type="match status" value="9"/>
</dbReference>
<feature type="domain" description="C-type lectin" evidence="4">
    <location>
        <begin position="645"/>
        <end position="775"/>
    </location>
</feature>
<evidence type="ECO:0008006" key="7">
    <source>
        <dbReference type="Google" id="ProtNLM"/>
    </source>
</evidence>
<evidence type="ECO:0000256" key="1">
    <source>
        <dbReference type="ARBA" id="ARBA00023157"/>
    </source>
</evidence>
<keyword evidence="1" id="KW-1015">Disulfide bond</keyword>
<proteinExistence type="predicted"/>
<feature type="domain" description="CUB" evidence="3">
    <location>
        <begin position="784"/>
        <end position="890"/>
    </location>
</feature>
<dbReference type="PROSITE" id="PS01180">
    <property type="entry name" value="CUB"/>
    <property type="match status" value="4"/>
</dbReference>
<comment type="caution">
    <text evidence="2">Lacks conserved residue(s) required for the propagation of feature annotation.</text>
</comment>
<feature type="domain" description="CUB" evidence="3">
    <location>
        <begin position="1181"/>
        <end position="1287"/>
    </location>
</feature>
<reference evidence="6" key="1">
    <citation type="journal article" date="2008" name="Nat. Genet.">
        <title>The Pristionchus pacificus genome provides a unique perspective on nematode lifestyle and parasitism.</title>
        <authorList>
            <person name="Dieterich C."/>
            <person name="Clifton S.W."/>
            <person name="Schuster L.N."/>
            <person name="Chinwalla A."/>
            <person name="Delehaunty K."/>
            <person name="Dinkelacker I."/>
            <person name="Fulton L."/>
            <person name="Fulton R."/>
            <person name="Godfrey J."/>
            <person name="Minx P."/>
            <person name="Mitreva M."/>
            <person name="Roeseler W."/>
            <person name="Tian H."/>
            <person name="Witte H."/>
            <person name="Yang S.P."/>
            <person name="Wilson R.K."/>
            <person name="Sommer R.J."/>
        </authorList>
    </citation>
    <scope>NUCLEOTIDE SEQUENCE [LARGE SCALE GENOMIC DNA]</scope>
    <source>
        <strain evidence="6">PS312</strain>
    </source>
</reference>